<evidence type="ECO:0000256" key="2">
    <source>
        <dbReference type="SAM" id="MobiDB-lite"/>
    </source>
</evidence>
<dbReference type="EMBL" id="JABCRI010000017">
    <property type="protein sequence ID" value="KAF8391126.1"/>
    <property type="molecule type" value="Genomic_DNA"/>
</dbReference>
<dbReference type="GO" id="GO:0007165">
    <property type="term" value="P:signal transduction"/>
    <property type="evidence" value="ECO:0007669"/>
    <property type="project" value="InterPro"/>
</dbReference>
<dbReference type="SUPFAM" id="SSF49899">
    <property type="entry name" value="Concanavalin A-like lectins/glucanases"/>
    <property type="match status" value="1"/>
</dbReference>
<reference evidence="4 5" key="1">
    <citation type="submission" date="2020-04" db="EMBL/GenBank/DDBJ databases">
        <title>Plant Genome Project.</title>
        <authorList>
            <person name="Zhang R.-G."/>
        </authorList>
    </citation>
    <scope>NUCLEOTIDE SEQUENCE [LARGE SCALE GENOMIC DNA]</scope>
    <source>
        <strain evidence="4">YNK0</strain>
        <tissue evidence="4">Leaf</tissue>
    </source>
</reference>
<dbReference type="InterPro" id="IPR013320">
    <property type="entry name" value="ConA-like_dom_sf"/>
</dbReference>
<name>A0A835D5U9_TETSI</name>
<feature type="compositionally biased region" description="Basic residues" evidence="2">
    <location>
        <begin position="513"/>
        <end position="531"/>
    </location>
</feature>
<evidence type="ECO:0008006" key="6">
    <source>
        <dbReference type="Google" id="ProtNLM"/>
    </source>
</evidence>
<evidence type="ECO:0000256" key="1">
    <source>
        <dbReference type="ARBA" id="ARBA00022999"/>
    </source>
</evidence>
<dbReference type="PANTHER" id="PTHR11801">
    <property type="entry name" value="SIGNAL TRANSDUCER AND ACTIVATOR OF TRANSCRIPTION"/>
    <property type="match status" value="1"/>
</dbReference>
<dbReference type="InterPro" id="IPR001217">
    <property type="entry name" value="STAT"/>
</dbReference>
<dbReference type="OrthoDB" id="10263919at2759"/>
<dbReference type="Proteomes" id="UP000655225">
    <property type="component" value="Unassembled WGS sequence"/>
</dbReference>
<dbReference type="GO" id="GO:0003700">
    <property type="term" value="F:DNA-binding transcription factor activity"/>
    <property type="evidence" value="ECO:0007669"/>
    <property type="project" value="InterPro"/>
</dbReference>
<keyword evidence="3" id="KW-0472">Membrane</keyword>
<sequence>MGVSSYREEASSDVASYLNRDFQSSGQLRFRLLDWPKLFMASDVWLGTSFALFARALGSPDQTGLSLYVEAFIPEGCHRVLDMVSGVEGLTKDEECWGEGGLAHFVNKGFESCSNEDVDGNTKLDLELETEGSMDEMIPICRELDQASQDIKDTVRWLPSLLPQNKLVHEKELAAFRLRKHLPPLHMHSAIEGDVPFLILDEEKRLKLLPLMFLHEEAPRPGNSTSWTEVPCASAASEISLEKWVHVGCEVSNDFMRLHIDGVVVGEKPLSSSLKNGSNPEDLNRVTLSGTDGGDGKLQGYVHNVLVLPLKSSIKDHSVKNPPLQLSIDSSCASEIEEGSDGVWSIVGGKIPFLGPFELMAEEYTKCVTNDMIDKLKKKHIERFDRLEVMLARMECWLNKIFGKENYSFKIPTVKVFPSSMEKKKDEVMLVDKEVVLEKKIKENVSTPILSPQTVKKLQVKPVFEMRSLPTLKIEVPLKKVSKSPPRRSLSPQGLAKVRDKLTEALSFNKTQITKKPKKKKRIQMKRKSKTHNSPGSSFSNSGRIMQEHSPKRMESKPKIVGLNHASCRRNFSLDVVLLDALGQPVNKEIEVFASLLYADNGMPVEKPKDAEAPLLTSYDGIEFASFDRPSKLLHGRAAFKLKISQLSSKCDNRLFRIRFDSQKMGRYPFLEAYSRPIRCISRNRNSRTSSMLWKKTTAFHPLDGPQSLRVDDGSPETHHNNGNGHFPVSNVCESIPSPPPKRVKVRQDKFSVMVQADPAFERSHDECDSHALNANQGENLFGTSLEGKHENLEGTDNTPSDSESVEARNSALKKVTSIAIADQRTPHLLRTTASQQAIPTKPHRQRLSSLTPLPFISMMKMSMNATCSTASTSASSSTTCQSLYQILIAKRLVEEGINCWNLISQHHHPVLWENAVFEIEEQFMKISQCTTRGLSEQDFELLRRIAGCRDYLARENFDRMWYWLYPIAFTLSRDWINAMWGCTSPMSIEGLITKEEAESSLRSSRGLQEPGTFILRFPTSRSWPHPDAGSLIVTYVGTDYNLHHRLLSLDYRYAIFFLSLFFFQLHTILVLVRDDRLKYSCMPLPYM</sequence>
<dbReference type="InterPro" id="IPR036860">
    <property type="entry name" value="SH2_dom_sf"/>
</dbReference>
<organism evidence="4 5">
    <name type="scientific">Tetracentron sinense</name>
    <name type="common">Spur-leaf</name>
    <dbReference type="NCBI Taxonomy" id="13715"/>
    <lineage>
        <taxon>Eukaryota</taxon>
        <taxon>Viridiplantae</taxon>
        <taxon>Streptophyta</taxon>
        <taxon>Embryophyta</taxon>
        <taxon>Tracheophyta</taxon>
        <taxon>Spermatophyta</taxon>
        <taxon>Magnoliopsida</taxon>
        <taxon>Trochodendrales</taxon>
        <taxon>Trochodendraceae</taxon>
        <taxon>Tetracentron</taxon>
    </lineage>
</organism>
<keyword evidence="3" id="KW-1133">Transmembrane helix</keyword>
<feature type="compositionally biased region" description="Polar residues" evidence="2">
    <location>
        <begin position="532"/>
        <end position="544"/>
    </location>
</feature>
<accession>A0A835D5U9</accession>
<feature type="transmembrane region" description="Helical" evidence="3">
    <location>
        <begin position="1052"/>
        <end position="1073"/>
    </location>
</feature>
<dbReference type="SUPFAM" id="SSF55550">
    <property type="entry name" value="SH2 domain"/>
    <property type="match status" value="1"/>
</dbReference>
<keyword evidence="3" id="KW-0812">Transmembrane</keyword>
<comment type="caution">
    <text evidence="4">The sequence shown here is derived from an EMBL/GenBank/DDBJ whole genome shotgun (WGS) entry which is preliminary data.</text>
</comment>
<keyword evidence="5" id="KW-1185">Reference proteome</keyword>
<evidence type="ECO:0000256" key="3">
    <source>
        <dbReference type="SAM" id="Phobius"/>
    </source>
</evidence>
<evidence type="ECO:0000313" key="5">
    <source>
        <dbReference type="Proteomes" id="UP000655225"/>
    </source>
</evidence>
<feature type="region of interest" description="Disordered" evidence="2">
    <location>
        <begin position="513"/>
        <end position="557"/>
    </location>
</feature>
<feature type="compositionally biased region" description="Basic and acidic residues" evidence="2">
    <location>
        <begin position="546"/>
        <end position="557"/>
    </location>
</feature>
<dbReference type="AlphaFoldDB" id="A0A835D5U9"/>
<protein>
    <recommendedName>
        <fullName evidence="6">SH2 domain-containing protein</fullName>
    </recommendedName>
</protein>
<keyword evidence="1" id="KW-0727">SH2 domain</keyword>
<gene>
    <name evidence="4" type="ORF">HHK36_023427</name>
</gene>
<proteinExistence type="predicted"/>
<evidence type="ECO:0000313" key="4">
    <source>
        <dbReference type="EMBL" id="KAF8391126.1"/>
    </source>
</evidence>